<comment type="caution">
    <text evidence="2">The sequence shown here is derived from an EMBL/GenBank/DDBJ whole genome shotgun (WGS) entry which is preliminary data.</text>
</comment>
<dbReference type="Proteomes" id="UP000293846">
    <property type="component" value="Unassembled WGS sequence"/>
</dbReference>
<dbReference type="EMBL" id="SJTH01000008">
    <property type="protein sequence ID" value="TCJ04658.1"/>
    <property type="molecule type" value="Genomic_DNA"/>
</dbReference>
<feature type="domain" description="DUF2087" evidence="1">
    <location>
        <begin position="42"/>
        <end position="109"/>
    </location>
</feature>
<gene>
    <name evidence="2" type="ORF">E0Y62_09455</name>
</gene>
<keyword evidence="3" id="KW-1185">Reference proteome</keyword>
<sequence>MKVFLRFNRRFREGAVVYIKKFTFTAEERKKTIEAFFKDGILRELPSKEKKKIIIFLELIKKFEGGVTYSEKEVNERLSLIFADFAILRRYLVDYQLLERSKDCRDYWVNEYVADQIK</sequence>
<proteinExistence type="predicted"/>
<reference evidence="2 3" key="1">
    <citation type="submission" date="2019-03" db="EMBL/GenBank/DDBJ databases">
        <authorList>
            <person name="Jensen L."/>
            <person name="Storgaard J."/>
            <person name="Sulaj E."/>
            <person name="Schramm A."/>
            <person name="Marshall I.P.G."/>
        </authorList>
    </citation>
    <scope>NUCLEOTIDE SEQUENCE [LARGE SCALE GENOMIC DNA]</scope>
    <source>
        <strain evidence="2 3">2017H2G3</strain>
    </source>
</reference>
<protein>
    <submittedName>
        <fullName evidence="2">DUF2087 domain-containing protein</fullName>
    </submittedName>
</protein>
<dbReference type="AlphaFoldDB" id="A0A4R1AXM3"/>
<name>A0A4R1AXM3_9BACI</name>
<accession>A0A4R1AXM3</accession>
<evidence type="ECO:0000259" key="1">
    <source>
        <dbReference type="Pfam" id="PF09860"/>
    </source>
</evidence>
<dbReference type="OrthoDB" id="9789954at2"/>
<evidence type="ECO:0000313" key="3">
    <source>
        <dbReference type="Proteomes" id="UP000293846"/>
    </source>
</evidence>
<evidence type="ECO:0000313" key="2">
    <source>
        <dbReference type="EMBL" id="TCJ04658.1"/>
    </source>
</evidence>
<dbReference type="STRING" id="1742358.GCA_001439605_03863"/>
<dbReference type="Pfam" id="PF09860">
    <property type="entry name" value="DUF2087"/>
    <property type="match status" value="1"/>
</dbReference>
<organism evidence="2 3">
    <name type="scientific">Cytobacillus praedii</name>
    <dbReference type="NCBI Taxonomy" id="1742358"/>
    <lineage>
        <taxon>Bacteria</taxon>
        <taxon>Bacillati</taxon>
        <taxon>Bacillota</taxon>
        <taxon>Bacilli</taxon>
        <taxon>Bacillales</taxon>
        <taxon>Bacillaceae</taxon>
        <taxon>Cytobacillus</taxon>
    </lineage>
</organism>
<dbReference type="InterPro" id="IPR018656">
    <property type="entry name" value="DUF2087"/>
</dbReference>